<evidence type="ECO:0000256" key="1">
    <source>
        <dbReference type="ARBA" id="ARBA00022614"/>
    </source>
</evidence>
<dbReference type="InterPro" id="IPR026444">
    <property type="entry name" value="Secre_tail"/>
</dbReference>
<keyword evidence="6" id="KW-1185">Reference proteome</keyword>
<dbReference type="InterPro" id="IPR032675">
    <property type="entry name" value="LRR_dom_sf"/>
</dbReference>
<name>A0A1G7FTY4_9FLAO</name>
<dbReference type="Pfam" id="PF18962">
    <property type="entry name" value="Por_Secre_tail"/>
    <property type="match status" value="1"/>
</dbReference>
<dbReference type="InterPro" id="IPR052574">
    <property type="entry name" value="CDIRP"/>
</dbReference>
<dbReference type="EMBL" id="FNAS01000027">
    <property type="protein sequence ID" value="SDE79175.1"/>
    <property type="molecule type" value="Genomic_DNA"/>
</dbReference>
<feature type="domain" description="Secretion system C-terminal sorting" evidence="4">
    <location>
        <begin position="158"/>
        <end position="223"/>
    </location>
</feature>
<dbReference type="RefSeq" id="WP_092738055.1">
    <property type="nucleotide sequence ID" value="NZ_FNAS01000027.1"/>
</dbReference>
<dbReference type="Proteomes" id="UP000198517">
    <property type="component" value="Unassembled WGS sequence"/>
</dbReference>
<accession>A0A1G7FTY4</accession>
<sequence>MTYNKGTLASLDLSANKELTALDIKGSKLSSLNIKNNPSLTALTCTKNNLTELNITQNTKLEEVECMENQIKQLDVSKNNKMYMLDLTSNKLVRLDLSGDYEYFPYLMIEDNPDLTCVKMKPGAEPGSAWMQDSGVEYSENCEGVMGVKELPQRSISVYPNPVKDMLYINSAKTPSEIKIYNASGSLVAAATTQKSINVKNLSKGFYVVHFVVDGNIIVKKIVKG</sequence>
<dbReference type="STRING" id="1071918.SAMN05421544_12714"/>
<evidence type="ECO:0000313" key="5">
    <source>
        <dbReference type="EMBL" id="SDE79175.1"/>
    </source>
</evidence>
<evidence type="ECO:0000256" key="2">
    <source>
        <dbReference type="ARBA" id="ARBA00022729"/>
    </source>
</evidence>
<dbReference type="AlphaFoldDB" id="A0A1G7FTY4"/>
<evidence type="ECO:0000259" key="4">
    <source>
        <dbReference type="Pfam" id="PF18962"/>
    </source>
</evidence>
<dbReference type="PANTHER" id="PTHR47566:SF1">
    <property type="entry name" value="PROTEIN NUD1"/>
    <property type="match status" value="1"/>
</dbReference>
<dbReference type="NCBIfam" id="TIGR04183">
    <property type="entry name" value="Por_Secre_tail"/>
    <property type="match status" value="1"/>
</dbReference>
<dbReference type="GO" id="GO:0035591">
    <property type="term" value="F:signaling adaptor activity"/>
    <property type="evidence" value="ECO:0007669"/>
    <property type="project" value="TreeGrafter"/>
</dbReference>
<dbReference type="PANTHER" id="PTHR47566">
    <property type="match status" value="1"/>
</dbReference>
<protein>
    <submittedName>
        <fullName evidence="5">Por secretion system C-terminal sorting domain-containing protein</fullName>
    </submittedName>
</protein>
<evidence type="ECO:0000313" key="6">
    <source>
        <dbReference type="Proteomes" id="UP000198517"/>
    </source>
</evidence>
<organism evidence="5 6">
    <name type="scientific">Riemerella columbipharyngis</name>
    <dbReference type="NCBI Taxonomy" id="1071918"/>
    <lineage>
        <taxon>Bacteria</taxon>
        <taxon>Pseudomonadati</taxon>
        <taxon>Bacteroidota</taxon>
        <taxon>Flavobacteriia</taxon>
        <taxon>Flavobacteriales</taxon>
        <taxon>Weeksellaceae</taxon>
        <taxon>Riemerella</taxon>
    </lineage>
</organism>
<keyword evidence="2" id="KW-0732">Signal</keyword>
<keyword evidence="3" id="KW-0677">Repeat</keyword>
<keyword evidence="1" id="KW-0433">Leucine-rich repeat</keyword>
<dbReference type="OrthoDB" id="3179827at2"/>
<dbReference type="SUPFAM" id="SSF52058">
    <property type="entry name" value="L domain-like"/>
    <property type="match status" value="1"/>
</dbReference>
<reference evidence="5 6" key="1">
    <citation type="submission" date="2016-10" db="EMBL/GenBank/DDBJ databases">
        <authorList>
            <person name="de Groot N.N."/>
        </authorList>
    </citation>
    <scope>NUCLEOTIDE SEQUENCE [LARGE SCALE GENOMIC DNA]</scope>
    <source>
        <strain evidence="5 6">DSM 24015</strain>
    </source>
</reference>
<proteinExistence type="predicted"/>
<gene>
    <name evidence="5" type="ORF">SAMN05421544_12714</name>
</gene>
<dbReference type="Gene3D" id="3.80.10.10">
    <property type="entry name" value="Ribonuclease Inhibitor"/>
    <property type="match status" value="1"/>
</dbReference>
<evidence type="ECO:0000256" key="3">
    <source>
        <dbReference type="ARBA" id="ARBA00022737"/>
    </source>
</evidence>